<dbReference type="SUPFAM" id="SSF50630">
    <property type="entry name" value="Acid proteases"/>
    <property type="match status" value="1"/>
</dbReference>
<dbReference type="Proteomes" id="UP000650833">
    <property type="component" value="Unassembled WGS sequence"/>
</dbReference>
<dbReference type="AlphaFoldDB" id="A0A8H7VCT2"/>
<evidence type="ECO:0000256" key="2">
    <source>
        <dbReference type="ARBA" id="ARBA00007447"/>
    </source>
</evidence>
<name>A0A8H7VCT2_9FUNG</name>
<comment type="caution">
    <text evidence="12">The sequence shown here is derived from an EMBL/GenBank/DDBJ whole genome shotgun (WGS) entry which is preliminary data.</text>
</comment>
<accession>A0A8H7VCT2</accession>
<dbReference type="Pfam" id="PF00026">
    <property type="entry name" value="Asp"/>
    <property type="match status" value="1"/>
</dbReference>
<evidence type="ECO:0000259" key="11">
    <source>
        <dbReference type="PROSITE" id="PS51767"/>
    </source>
</evidence>
<dbReference type="InterPro" id="IPR001969">
    <property type="entry name" value="Aspartic_peptidase_AS"/>
</dbReference>
<dbReference type="Gene3D" id="2.40.70.10">
    <property type="entry name" value="Acid Proteases"/>
    <property type="match status" value="2"/>
</dbReference>
<gene>
    <name evidence="12" type="ORF">INT46_004972</name>
</gene>
<dbReference type="OrthoDB" id="15189at2759"/>
<dbReference type="InterPro" id="IPR033121">
    <property type="entry name" value="PEPTIDASE_A1"/>
</dbReference>
<dbReference type="FunFam" id="2.40.70.10:FF:000115">
    <property type="entry name" value="Lysosomal aspartic protease"/>
    <property type="match status" value="1"/>
</dbReference>
<keyword evidence="4 10" id="KW-0645">Protease</keyword>
<dbReference type="PANTHER" id="PTHR47966">
    <property type="entry name" value="BETA-SITE APP-CLEAVING ENZYME, ISOFORM A-RELATED"/>
    <property type="match status" value="1"/>
</dbReference>
<feature type="active site" evidence="8">
    <location>
        <position position="45"/>
    </location>
</feature>
<dbReference type="EC" id="3.4.23.21" evidence="3"/>
<comment type="catalytic activity">
    <reaction evidence="1">
        <text>Hydrolysis of proteins with broad specificity similar to that of pepsin A, preferring hydrophobic residues at P1 and P1'. Clots milk and activates trypsinogen. Does not cleave 4-Gln-|-His-5, but does cleave 10-His-|-Leu-11 and 12-Val-|-Glu-13 in B chain of insulin.</text>
        <dbReference type="EC" id="3.4.23.21"/>
    </reaction>
</comment>
<dbReference type="GO" id="GO:0004190">
    <property type="term" value="F:aspartic-type endopeptidase activity"/>
    <property type="evidence" value="ECO:0007669"/>
    <property type="project" value="UniProtKB-KW"/>
</dbReference>
<protein>
    <recommendedName>
        <fullName evidence="3">rhizopuspepsin</fullName>
        <ecNumber evidence="3">3.4.23.21</ecNumber>
    </recommendedName>
</protein>
<dbReference type="EMBL" id="JAEPRC010000030">
    <property type="protein sequence ID" value="KAG2214057.1"/>
    <property type="molecule type" value="Genomic_DNA"/>
</dbReference>
<evidence type="ECO:0000256" key="6">
    <source>
        <dbReference type="ARBA" id="ARBA00022750"/>
    </source>
</evidence>
<evidence type="ECO:0000256" key="10">
    <source>
        <dbReference type="RuleBase" id="RU000454"/>
    </source>
</evidence>
<comment type="similarity">
    <text evidence="2 10">Belongs to the peptidase A1 family.</text>
</comment>
<dbReference type="InterPro" id="IPR001461">
    <property type="entry name" value="Aspartic_peptidase_A1"/>
</dbReference>
<evidence type="ECO:0000313" key="13">
    <source>
        <dbReference type="Proteomes" id="UP000650833"/>
    </source>
</evidence>
<evidence type="ECO:0000256" key="3">
    <source>
        <dbReference type="ARBA" id="ARBA00013205"/>
    </source>
</evidence>
<evidence type="ECO:0000256" key="1">
    <source>
        <dbReference type="ARBA" id="ARBA00001130"/>
    </source>
</evidence>
<feature type="domain" description="Peptidase A1" evidence="11">
    <location>
        <begin position="27"/>
        <end position="350"/>
    </location>
</feature>
<proteinExistence type="inferred from homology"/>
<evidence type="ECO:0000256" key="7">
    <source>
        <dbReference type="ARBA" id="ARBA00022801"/>
    </source>
</evidence>
<keyword evidence="13" id="KW-1185">Reference proteome</keyword>
<dbReference type="PRINTS" id="PR00792">
    <property type="entry name" value="PEPSIN"/>
</dbReference>
<dbReference type="GO" id="GO:0006508">
    <property type="term" value="P:proteolysis"/>
    <property type="evidence" value="ECO:0007669"/>
    <property type="project" value="UniProtKB-KW"/>
</dbReference>
<keyword evidence="7 10" id="KW-0378">Hydrolase</keyword>
<feature type="disulfide bond" evidence="9">
    <location>
        <begin position="58"/>
        <end position="63"/>
    </location>
</feature>
<keyword evidence="6 10" id="KW-0064">Aspartyl protease</keyword>
<sequence length="353" mass="39265">MTNAATNNAVSFIKKQKQTAYNHGSGYYGEISIGSPPQKFNVIFDTGSSDLWVVSSKCASDICKSHQKFDLQASNTYEYLENEEAEQDGGSFIQVEYGTGSIQGHVGKDLVALANNQILLQDQVIVDAFDISRNFINSPFHGIFGLGLNDLSSSKSSSPLYTMLEQDILQEPIFAIYSQHNAGEIDFGTVDPSRFIGKINYVEVIDTSYWMMATNRIQFGSIAFENRKAIIDSGSTMIIMSNQDANAYHSQIEGAHSNGDGTWSFPCKVVNQLEPLIIQLDNIELVIPSKKLFLTPMSSSSKKCLSGVSGQQVGQEEENKENTWILGDVFLKEFYTIRICYSQRRRENVRSSI</sequence>
<organism evidence="12 13">
    <name type="scientific">Mucor plumbeus</name>
    <dbReference type="NCBI Taxonomy" id="97098"/>
    <lineage>
        <taxon>Eukaryota</taxon>
        <taxon>Fungi</taxon>
        <taxon>Fungi incertae sedis</taxon>
        <taxon>Mucoromycota</taxon>
        <taxon>Mucoromycotina</taxon>
        <taxon>Mucoromycetes</taxon>
        <taxon>Mucorales</taxon>
        <taxon>Mucorineae</taxon>
        <taxon>Mucoraceae</taxon>
        <taxon>Mucor</taxon>
    </lineage>
</organism>
<keyword evidence="5" id="KW-0732">Signal</keyword>
<reference evidence="12" key="1">
    <citation type="submission" date="2020-12" db="EMBL/GenBank/DDBJ databases">
        <title>Metabolic potential, ecology and presence of endohyphal bacteria is reflected in genomic diversity of Mucoromycotina.</title>
        <authorList>
            <person name="Muszewska A."/>
            <person name="Okrasinska A."/>
            <person name="Steczkiewicz K."/>
            <person name="Drgas O."/>
            <person name="Orlowska M."/>
            <person name="Perlinska-Lenart U."/>
            <person name="Aleksandrzak-Piekarczyk T."/>
            <person name="Szatraj K."/>
            <person name="Zielenkiewicz U."/>
            <person name="Pilsyk S."/>
            <person name="Malc E."/>
            <person name="Mieczkowski P."/>
            <person name="Kruszewska J.S."/>
            <person name="Biernat P."/>
            <person name="Pawlowska J."/>
        </authorList>
    </citation>
    <scope>NUCLEOTIDE SEQUENCE</scope>
    <source>
        <strain evidence="12">CBS 226.32</strain>
    </source>
</reference>
<dbReference type="PROSITE" id="PS51767">
    <property type="entry name" value="PEPTIDASE_A1"/>
    <property type="match status" value="1"/>
</dbReference>
<evidence type="ECO:0000256" key="8">
    <source>
        <dbReference type="PIRSR" id="PIRSR601461-1"/>
    </source>
</evidence>
<evidence type="ECO:0000256" key="5">
    <source>
        <dbReference type="ARBA" id="ARBA00022729"/>
    </source>
</evidence>
<evidence type="ECO:0000256" key="9">
    <source>
        <dbReference type="PIRSR" id="PIRSR601461-2"/>
    </source>
</evidence>
<dbReference type="PANTHER" id="PTHR47966:SF51">
    <property type="entry name" value="BETA-SITE APP-CLEAVING ENZYME, ISOFORM A-RELATED"/>
    <property type="match status" value="1"/>
</dbReference>
<evidence type="ECO:0000313" key="12">
    <source>
        <dbReference type="EMBL" id="KAG2214057.1"/>
    </source>
</evidence>
<dbReference type="PROSITE" id="PS00141">
    <property type="entry name" value="ASP_PROTEASE"/>
    <property type="match status" value="2"/>
</dbReference>
<dbReference type="InterPro" id="IPR021109">
    <property type="entry name" value="Peptidase_aspartic_dom_sf"/>
</dbReference>
<keyword evidence="9" id="KW-1015">Disulfide bond</keyword>
<feature type="active site" evidence="8">
    <location>
        <position position="232"/>
    </location>
</feature>
<evidence type="ECO:0000256" key="4">
    <source>
        <dbReference type="ARBA" id="ARBA00022670"/>
    </source>
</evidence>